<keyword evidence="3" id="KW-1185">Reference proteome</keyword>
<dbReference type="InterPro" id="IPR021116">
    <property type="entry name" value="Calcitonin/adrenomedullin"/>
</dbReference>
<dbReference type="Pfam" id="PF00214">
    <property type="entry name" value="Calc_CGRP_IAPP"/>
    <property type="match status" value="1"/>
</dbReference>
<organism evidence="3 4">
    <name type="scientific">Eublepharis macularius</name>
    <name type="common">Leopard gecko</name>
    <name type="synonym">Cyrtodactylus macularius</name>
    <dbReference type="NCBI Taxonomy" id="481883"/>
    <lineage>
        <taxon>Eukaryota</taxon>
        <taxon>Metazoa</taxon>
        <taxon>Chordata</taxon>
        <taxon>Craniata</taxon>
        <taxon>Vertebrata</taxon>
        <taxon>Euteleostomi</taxon>
        <taxon>Lepidosauria</taxon>
        <taxon>Squamata</taxon>
        <taxon>Bifurcata</taxon>
        <taxon>Gekkota</taxon>
        <taxon>Eublepharidae</taxon>
        <taxon>Eublepharinae</taxon>
        <taxon>Eublepharis</taxon>
    </lineage>
</organism>
<dbReference type="PROSITE" id="PS51257">
    <property type="entry name" value="PROKAR_LIPOPROTEIN"/>
    <property type="match status" value="1"/>
</dbReference>
<feature type="region of interest" description="Disordered" evidence="1">
    <location>
        <begin position="49"/>
        <end position="68"/>
    </location>
</feature>
<proteinExistence type="predicted"/>
<name>A0AA97LCR5_EUBMA</name>
<sequence length="153" mass="17133">MDSRSVLMLLCLLTTSSCQPWRAWWMPDRRQPPPVVSLEHLQKIHGGEDVRAPQKPGLEAGERPPWWASSEGARNQLSLFRSSVPGHRFPRHLLASPPVRGCHLGTCQIQNLANLLYRYGGNNQKDESSKNNKGATGPMGYGRRKRRAVSVPT</sequence>
<dbReference type="GO" id="GO:0005179">
    <property type="term" value="F:hormone activity"/>
    <property type="evidence" value="ECO:0007669"/>
    <property type="project" value="InterPro"/>
</dbReference>
<evidence type="ECO:0000313" key="4">
    <source>
        <dbReference type="RefSeq" id="XP_054851028.1"/>
    </source>
</evidence>
<feature type="region of interest" description="Disordered" evidence="1">
    <location>
        <begin position="122"/>
        <end position="153"/>
    </location>
</feature>
<dbReference type="RefSeq" id="XP_054851028.1">
    <property type="nucleotide sequence ID" value="XM_054995053.1"/>
</dbReference>
<gene>
    <name evidence="4" type="primary">LOC129340329</name>
</gene>
<feature type="chain" id="PRO_5041733870" evidence="2">
    <location>
        <begin position="19"/>
        <end position="153"/>
    </location>
</feature>
<dbReference type="GO" id="GO:0005576">
    <property type="term" value="C:extracellular region"/>
    <property type="evidence" value="ECO:0007669"/>
    <property type="project" value="InterPro"/>
</dbReference>
<evidence type="ECO:0000256" key="1">
    <source>
        <dbReference type="SAM" id="MobiDB-lite"/>
    </source>
</evidence>
<reference evidence="4" key="1">
    <citation type="submission" date="2025-08" db="UniProtKB">
        <authorList>
            <consortium name="RefSeq"/>
        </authorList>
    </citation>
    <scope>IDENTIFICATION</scope>
    <source>
        <tissue evidence="4">Blood</tissue>
    </source>
</reference>
<dbReference type="AlphaFoldDB" id="A0AA97LCR5"/>
<accession>A0AA97LCR5</accession>
<dbReference type="GeneID" id="129340329"/>
<dbReference type="KEGG" id="emc:129340329"/>
<dbReference type="Proteomes" id="UP001190640">
    <property type="component" value="Chromosome 12"/>
</dbReference>
<protein>
    <submittedName>
        <fullName evidence="4">Pro-adrenomedullin-like</fullName>
    </submittedName>
</protein>
<evidence type="ECO:0000313" key="3">
    <source>
        <dbReference type="Proteomes" id="UP001190640"/>
    </source>
</evidence>
<keyword evidence="2" id="KW-0732">Signal</keyword>
<evidence type="ECO:0000256" key="2">
    <source>
        <dbReference type="SAM" id="SignalP"/>
    </source>
</evidence>
<feature type="compositionally biased region" description="Basic residues" evidence="1">
    <location>
        <begin position="142"/>
        <end position="153"/>
    </location>
</feature>
<feature type="signal peptide" evidence="2">
    <location>
        <begin position="1"/>
        <end position="18"/>
    </location>
</feature>